<dbReference type="OrthoDB" id="20582at2759"/>
<evidence type="ECO:0000256" key="3">
    <source>
        <dbReference type="ARBA" id="ARBA00023242"/>
    </source>
</evidence>
<proteinExistence type="inferred from homology"/>
<evidence type="ECO:0000313" key="6">
    <source>
        <dbReference type="EMBL" id="CAF1245931.1"/>
    </source>
</evidence>
<evidence type="ECO:0000313" key="7">
    <source>
        <dbReference type="Proteomes" id="UP000663834"/>
    </source>
</evidence>
<dbReference type="GO" id="GO:0006406">
    <property type="term" value="P:mRNA export from nucleus"/>
    <property type="evidence" value="ECO:0007669"/>
    <property type="project" value="TreeGrafter"/>
</dbReference>
<feature type="region of interest" description="Disordered" evidence="5">
    <location>
        <begin position="303"/>
        <end position="323"/>
    </location>
</feature>
<feature type="compositionally biased region" description="Polar residues" evidence="5">
    <location>
        <begin position="311"/>
        <end position="323"/>
    </location>
</feature>
<reference evidence="6" key="1">
    <citation type="submission" date="2021-02" db="EMBL/GenBank/DDBJ databases">
        <authorList>
            <person name="Nowell W R."/>
        </authorList>
    </citation>
    <scope>NUCLEOTIDE SEQUENCE</scope>
</reference>
<keyword evidence="3" id="KW-0539">Nucleus</keyword>
<keyword evidence="4" id="KW-0175">Coiled coil</keyword>
<dbReference type="GO" id="GO:0003729">
    <property type="term" value="F:mRNA binding"/>
    <property type="evidence" value="ECO:0007669"/>
    <property type="project" value="TreeGrafter"/>
</dbReference>
<evidence type="ECO:0008006" key="8">
    <source>
        <dbReference type="Google" id="ProtNLM"/>
    </source>
</evidence>
<organism evidence="6 7">
    <name type="scientific">Rotaria magnacalcarata</name>
    <dbReference type="NCBI Taxonomy" id="392030"/>
    <lineage>
        <taxon>Eukaryota</taxon>
        <taxon>Metazoa</taxon>
        <taxon>Spiralia</taxon>
        <taxon>Gnathifera</taxon>
        <taxon>Rotifera</taxon>
        <taxon>Eurotatoria</taxon>
        <taxon>Bdelloidea</taxon>
        <taxon>Philodinida</taxon>
        <taxon>Philodinidae</taxon>
        <taxon>Rotaria</taxon>
    </lineage>
</organism>
<evidence type="ECO:0000256" key="2">
    <source>
        <dbReference type="ARBA" id="ARBA00008044"/>
    </source>
</evidence>
<dbReference type="PANTHER" id="PTHR13375:SF3">
    <property type="entry name" value="THO COMPLEX SUBUNIT 5 HOMOLOG"/>
    <property type="match status" value="1"/>
</dbReference>
<protein>
    <recommendedName>
        <fullName evidence="8">THO complex subunit 5</fullName>
    </recommendedName>
</protein>
<feature type="coiled-coil region" evidence="4">
    <location>
        <begin position="107"/>
        <end position="134"/>
    </location>
</feature>
<dbReference type="Proteomes" id="UP000663834">
    <property type="component" value="Unassembled WGS sequence"/>
</dbReference>
<accession>A0A814ZT52</accession>
<dbReference type="PANTHER" id="PTHR13375">
    <property type="entry name" value="FMS INTERACTING PROTEIN"/>
    <property type="match status" value="1"/>
</dbReference>
<gene>
    <name evidence="6" type="ORF">KQP761_LOCUS2036</name>
</gene>
<dbReference type="InterPro" id="IPR019163">
    <property type="entry name" value="THO_Thoc5"/>
</dbReference>
<evidence type="ECO:0000256" key="5">
    <source>
        <dbReference type="SAM" id="MobiDB-lite"/>
    </source>
</evidence>
<comment type="subcellular location">
    <subcellularLocation>
        <location evidence="1">Nucleus</location>
    </subcellularLocation>
</comment>
<dbReference type="AlphaFoldDB" id="A0A814ZT52"/>
<sequence length="669" mass="76576">MHLCNKLRSLNRVGRTRIQKAREITAEHRNRLDDQTLEQQNLLYELSHINKEIARCEEFQSKDQQLELVSLEDFYANAPPELTDSKITENDPHRLHLFQLDWELMQREKLHDDCKVLQAEISDLKKQIVRRRKRLRSLRPKLKQVVKSTDPVRRYIESQFDDTNNFSQSINNPSIAKLPDPLYVLYSLVLAYQQCDGRHITCQIDSKEDSSTTNDTNSDGINTNGDQQYQFLLRPHSLHVKVTLIISPDHTGELIFSYLSQLNIVTVQGKLSGLKAQQSQILISTLLHNLLDDNDNGRHITCQIDSKEDSSTTNDTNSDGINTNSDQQYQFLLRPHSLHVKVTLIISPDHTGELIFSYLSQLNIVTVQGKLSGLKAQQSQILISTLLHNLLDDNDNGQLSPNPTADFLFQQLGKSAPIFSDAIGGYPYHWVQQLCKCQMVPSQRQELVTDCSEIIKRLTQRMRARIALDRILVNLEKHEMPLLAEGNETTSILNSSLRRSITNTTTLRSWREISFDDINKYQPIQTLINENLIDRITTSIYECKFQSLSTDDNNKITLYAHIFMPANYPQARSIVLLKLLLPINGNKINERTRANSENIKILERSLLTDIINASVTPIGSSNVDLSQHFTLLAQQIWRLSIGFPLLIDAELDLACSSRRRQTLLSRLVD</sequence>
<comment type="caution">
    <text evidence="6">The sequence shown here is derived from an EMBL/GenBank/DDBJ whole genome shotgun (WGS) entry which is preliminary data.</text>
</comment>
<evidence type="ECO:0000256" key="1">
    <source>
        <dbReference type="ARBA" id="ARBA00004123"/>
    </source>
</evidence>
<comment type="similarity">
    <text evidence="2">Belongs to the THOC5 family.</text>
</comment>
<dbReference type="Pfam" id="PF09766">
    <property type="entry name" value="FmiP_Thoc5"/>
    <property type="match status" value="2"/>
</dbReference>
<evidence type="ECO:0000256" key="4">
    <source>
        <dbReference type="SAM" id="Coils"/>
    </source>
</evidence>
<dbReference type="GO" id="GO:0000445">
    <property type="term" value="C:THO complex part of transcription export complex"/>
    <property type="evidence" value="ECO:0007669"/>
    <property type="project" value="TreeGrafter"/>
</dbReference>
<dbReference type="EMBL" id="CAJNOW010000130">
    <property type="protein sequence ID" value="CAF1245931.1"/>
    <property type="molecule type" value="Genomic_DNA"/>
</dbReference>
<name>A0A814ZT52_9BILA</name>